<accession>A0A2T7EDH4</accession>
<feature type="compositionally biased region" description="Pro residues" evidence="1">
    <location>
        <begin position="12"/>
        <end position="22"/>
    </location>
</feature>
<evidence type="ECO:0000313" key="2">
    <source>
        <dbReference type="EMBL" id="PUZ65877.1"/>
    </source>
</evidence>
<proteinExistence type="predicted"/>
<feature type="region of interest" description="Disordered" evidence="1">
    <location>
        <begin position="63"/>
        <end position="86"/>
    </location>
</feature>
<sequence>MSPVRHFGLPHLPLPEPHPASPSSPEAQAGNGSGASLVRFVISSPPGTAIAATLVRPPRAALRADATGSEHPPMRPPGPPRAAMRR</sequence>
<name>A0A2T7EDH4_9POAL</name>
<evidence type="ECO:0000313" key="3">
    <source>
        <dbReference type="Proteomes" id="UP000244336"/>
    </source>
</evidence>
<dbReference type="AlphaFoldDB" id="A0A2T7EDH4"/>
<dbReference type="EMBL" id="CM009751">
    <property type="protein sequence ID" value="PUZ65877.1"/>
    <property type="molecule type" value="Genomic_DNA"/>
</dbReference>
<organism evidence="2 3">
    <name type="scientific">Panicum hallii var. hallii</name>
    <dbReference type="NCBI Taxonomy" id="1504633"/>
    <lineage>
        <taxon>Eukaryota</taxon>
        <taxon>Viridiplantae</taxon>
        <taxon>Streptophyta</taxon>
        <taxon>Embryophyta</taxon>
        <taxon>Tracheophyta</taxon>
        <taxon>Spermatophyta</taxon>
        <taxon>Magnoliopsida</taxon>
        <taxon>Liliopsida</taxon>
        <taxon>Poales</taxon>
        <taxon>Poaceae</taxon>
        <taxon>PACMAD clade</taxon>
        <taxon>Panicoideae</taxon>
        <taxon>Panicodae</taxon>
        <taxon>Paniceae</taxon>
        <taxon>Panicinae</taxon>
        <taxon>Panicum</taxon>
        <taxon>Panicum sect. Panicum</taxon>
    </lineage>
</organism>
<keyword evidence="3" id="KW-1185">Reference proteome</keyword>
<protein>
    <submittedName>
        <fullName evidence="2">Uncharacterized protein</fullName>
    </submittedName>
</protein>
<dbReference type="Gramene" id="PUZ65877">
    <property type="protein sequence ID" value="PUZ65877"/>
    <property type="gene ID" value="GQ55_3G260800"/>
</dbReference>
<evidence type="ECO:0000256" key="1">
    <source>
        <dbReference type="SAM" id="MobiDB-lite"/>
    </source>
</evidence>
<reference evidence="2 3" key="1">
    <citation type="submission" date="2018-04" db="EMBL/GenBank/DDBJ databases">
        <title>WGS assembly of Panicum hallii var. hallii HAL2.</title>
        <authorList>
            <person name="Lovell J."/>
            <person name="Jenkins J."/>
            <person name="Lowry D."/>
            <person name="Mamidi S."/>
            <person name="Sreedasyam A."/>
            <person name="Weng X."/>
            <person name="Barry K."/>
            <person name="Bonette J."/>
            <person name="Campitelli B."/>
            <person name="Daum C."/>
            <person name="Gordon S."/>
            <person name="Gould B."/>
            <person name="Lipzen A."/>
            <person name="MacQueen A."/>
            <person name="Palacio-Mejia J."/>
            <person name="Plott C."/>
            <person name="Shakirov E."/>
            <person name="Shu S."/>
            <person name="Yoshinaga Y."/>
            <person name="Zane M."/>
            <person name="Rokhsar D."/>
            <person name="Grimwood J."/>
            <person name="Schmutz J."/>
            <person name="Juenger T."/>
        </authorList>
    </citation>
    <scope>NUCLEOTIDE SEQUENCE [LARGE SCALE GENOMIC DNA]</scope>
    <source>
        <strain evidence="3">cv. HAL2</strain>
    </source>
</reference>
<feature type="region of interest" description="Disordered" evidence="1">
    <location>
        <begin position="1"/>
        <end position="32"/>
    </location>
</feature>
<dbReference type="Proteomes" id="UP000244336">
    <property type="component" value="Chromosome 3"/>
</dbReference>
<gene>
    <name evidence="2" type="ORF">GQ55_3G260800</name>
</gene>